<proteinExistence type="predicted"/>
<sequence length="106" mass="10840">MGLFPQASPHADHTPAVAAALDRKKDLGPTPSLFTAATARPPPLQHRAAPPGAPGKGLRRSGGDDREWPAVPLIIHGDGKLVGGRARVGIGGGLPFPVFGEGIRSC</sequence>
<keyword evidence="3" id="KW-1185">Reference proteome</keyword>
<evidence type="ECO:0000313" key="2">
    <source>
        <dbReference type="EMBL" id="KAG0711682.1"/>
    </source>
</evidence>
<accession>A0A8J4XPW8</accession>
<dbReference type="Proteomes" id="UP000770661">
    <property type="component" value="Unassembled WGS sequence"/>
</dbReference>
<protein>
    <submittedName>
        <fullName evidence="2">Uncharacterized protein</fullName>
    </submittedName>
</protein>
<gene>
    <name evidence="2" type="ORF">GWK47_020074</name>
</gene>
<dbReference type="AlphaFoldDB" id="A0A8J4XPW8"/>
<organism evidence="2 3">
    <name type="scientific">Chionoecetes opilio</name>
    <name type="common">Atlantic snow crab</name>
    <name type="synonym">Cancer opilio</name>
    <dbReference type="NCBI Taxonomy" id="41210"/>
    <lineage>
        <taxon>Eukaryota</taxon>
        <taxon>Metazoa</taxon>
        <taxon>Ecdysozoa</taxon>
        <taxon>Arthropoda</taxon>
        <taxon>Crustacea</taxon>
        <taxon>Multicrustacea</taxon>
        <taxon>Malacostraca</taxon>
        <taxon>Eumalacostraca</taxon>
        <taxon>Eucarida</taxon>
        <taxon>Decapoda</taxon>
        <taxon>Pleocyemata</taxon>
        <taxon>Brachyura</taxon>
        <taxon>Eubrachyura</taxon>
        <taxon>Majoidea</taxon>
        <taxon>Majidae</taxon>
        <taxon>Chionoecetes</taxon>
    </lineage>
</organism>
<comment type="caution">
    <text evidence="2">The sequence shown here is derived from an EMBL/GenBank/DDBJ whole genome shotgun (WGS) entry which is preliminary data.</text>
</comment>
<name>A0A8J4XPW8_CHIOP</name>
<evidence type="ECO:0000313" key="3">
    <source>
        <dbReference type="Proteomes" id="UP000770661"/>
    </source>
</evidence>
<feature type="region of interest" description="Disordered" evidence="1">
    <location>
        <begin position="1"/>
        <end position="70"/>
    </location>
</feature>
<dbReference type="EMBL" id="JACEEZ010023117">
    <property type="protein sequence ID" value="KAG0711682.1"/>
    <property type="molecule type" value="Genomic_DNA"/>
</dbReference>
<evidence type="ECO:0000256" key="1">
    <source>
        <dbReference type="SAM" id="MobiDB-lite"/>
    </source>
</evidence>
<reference evidence="2" key="1">
    <citation type="submission" date="2020-07" db="EMBL/GenBank/DDBJ databases">
        <title>The High-quality genome of the commercially important snow crab, Chionoecetes opilio.</title>
        <authorList>
            <person name="Jeong J.-H."/>
            <person name="Ryu S."/>
        </authorList>
    </citation>
    <scope>NUCLEOTIDE SEQUENCE</scope>
    <source>
        <strain evidence="2">MADBK_172401_WGS</strain>
        <tissue evidence="2">Digestive gland</tissue>
    </source>
</reference>